<dbReference type="OrthoDB" id="9814407at2"/>
<dbReference type="Gene3D" id="3.30.70.1060">
    <property type="entry name" value="Dimeric alpha+beta barrel"/>
    <property type="match status" value="1"/>
</dbReference>
<dbReference type="EMBL" id="MLFN01000027">
    <property type="protein sequence ID" value="ORM52710.1"/>
    <property type="molecule type" value="Genomic_DNA"/>
</dbReference>
<dbReference type="SUPFAM" id="SSF54909">
    <property type="entry name" value="Dimeric alpha+beta barrel"/>
    <property type="match status" value="1"/>
</dbReference>
<gene>
    <name evidence="3" type="ORF">HA41_10910</name>
</gene>
<comment type="similarity">
    <text evidence="1">Belongs to the YciI family.</text>
</comment>
<dbReference type="Pfam" id="PF03795">
    <property type="entry name" value="YCII"/>
    <property type="match status" value="1"/>
</dbReference>
<evidence type="ECO:0000313" key="4">
    <source>
        <dbReference type="Proteomes" id="UP000193933"/>
    </source>
</evidence>
<dbReference type="InterPro" id="IPR005545">
    <property type="entry name" value="YCII"/>
</dbReference>
<feature type="domain" description="YCII-related" evidence="2">
    <location>
        <begin position="1"/>
        <end position="79"/>
    </location>
</feature>
<protein>
    <recommendedName>
        <fullName evidence="2">YCII-related domain-containing protein</fullName>
    </recommendedName>
</protein>
<reference evidence="3 4" key="1">
    <citation type="journal article" date="2017" name="Antonie Van Leeuwenhoek">
        <title>Phylogenomic resolution of the bacterial genus Pantoea and its relationship with Erwinia and Tatumella.</title>
        <authorList>
            <person name="Palmer M."/>
            <person name="Steenkamp E.T."/>
            <person name="Coetzee M.P."/>
            <person name="Chan W.Y."/>
            <person name="van Zyl E."/>
            <person name="De Maayer P."/>
            <person name="Coutinho T.A."/>
            <person name="Blom J."/>
            <person name="Smits T.H."/>
            <person name="Duffy B."/>
            <person name="Venter S.N."/>
        </authorList>
    </citation>
    <scope>NUCLEOTIDE SEQUENCE [LARGE SCALE GENOMIC DNA]</scope>
    <source>
        <strain evidence="3 4">LMG 24534</strain>
    </source>
</reference>
<evidence type="ECO:0000259" key="2">
    <source>
        <dbReference type="Pfam" id="PF03795"/>
    </source>
</evidence>
<organism evidence="3 4">
    <name type="scientific">Pantoea conspicua</name>
    <dbReference type="NCBI Taxonomy" id="472705"/>
    <lineage>
        <taxon>Bacteria</taxon>
        <taxon>Pseudomonadati</taxon>
        <taxon>Pseudomonadota</taxon>
        <taxon>Gammaproteobacteria</taxon>
        <taxon>Enterobacterales</taxon>
        <taxon>Erwiniaceae</taxon>
        <taxon>Pantoea</taxon>
    </lineage>
</organism>
<dbReference type="InterPro" id="IPR011008">
    <property type="entry name" value="Dimeric_a/b-barrel"/>
</dbReference>
<evidence type="ECO:0000313" key="3">
    <source>
        <dbReference type="EMBL" id="ORM52710.1"/>
    </source>
</evidence>
<name>A0A1X1BVX6_9GAMM</name>
<sequence>MYVVSLDYFRPMEEVEALLAAHIAWLDRYFEAGAVIAAGRKDPRTGGLLLVKEMPREQLDALLAEDPFVAVAHYAVTRVNVTRAAEEFAGLKGQ</sequence>
<dbReference type="PANTHER" id="PTHR37828">
    <property type="entry name" value="GSR2449 PROTEIN"/>
    <property type="match status" value="1"/>
</dbReference>
<dbReference type="PANTHER" id="PTHR37828:SF1">
    <property type="entry name" value="YCII-RELATED DOMAIN-CONTAINING PROTEIN"/>
    <property type="match status" value="1"/>
</dbReference>
<accession>A0A1X1BVX6</accession>
<dbReference type="STRING" id="472705.GCA_001743465_04420"/>
<dbReference type="RefSeq" id="WP_094120854.1">
    <property type="nucleotide sequence ID" value="NZ_MLFN01000027.1"/>
</dbReference>
<comment type="caution">
    <text evidence="3">The sequence shown here is derived from an EMBL/GenBank/DDBJ whole genome shotgun (WGS) entry which is preliminary data.</text>
</comment>
<dbReference type="AlphaFoldDB" id="A0A1X1BVX6"/>
<proteinExistence type="inferred from homology"/>
<evidence type="ECO:0000256" key="1">
    <source>
        <dbReference type="ARBA" id="ARBA00007689"/>
    </source>
</evidence>
<keyword evidence="4" id="KW-1185">Reference proteome</keyword>
<dbReference type="Proteomes" id="UP000193933">
    <property type="component" value="Unassembled WGS sequence"/>
</dbReference>